<reference evidence="1 2" key="1">
    <citation type="journal article" date="2016" name="Nat. Commun.">
        <title>Thousands of microbial genomes shed light on interconnected biogeochemical processes in an aquifer system.</title>
        <authorList>
            <person name="Anantharaman K."/>
            <person name="Brown C.T."/>
            <person name="Hug L.A."/>
            <person name="Sharon I."/>
            <person name="Castelle C.J."/>
            <person name="Probst A.J."/>
            <person name="Thomas B.C."/>
            <person name="Singh A."/>
            <person name="Wilkins M.J."/>
            <person name="Karaoz U."/>
            <person name="Brodie E.L."/>
            <person name="Williams K.H."/>
            <person name="Hubbard S.S."/>
            <person name="Banfield J.F."/>
        </authorList>
    </citation>
    <scope>NUCLEOTIDE SEQUENCE [LARGE SCALE GENOMIC DNA]</scope>
</reference>
<dbReference type="EMBL" id="MGJZ01000014">
    <property type="protein sequence ID" value="OGN17272.1"/>
    <property type="molecule type" value="Genomic_DNA"/>
</dbReference>
<dbReference type="Proteomes" id="UP000178117">
    <property type="component" value="Unassembled WGS sequence"/>
</dbReference>
<proteinExistence type="predicted"/>
<organism evidence="1 2">
    <name type="scientific">Candidatus Yanofskybacteria bacterium RIFCSPHIGHO2_02_FULL_50_12</name>
    <dbReference type="NCBI Taxonomy" id="1802685"/>
    <lineage>
        <taxon>Bacteria</taxon>
        <taxon>Candidatus Yanofskyibacteriota</taxon>
    </lineage>
</organism>
<gene>
    <name evidence="1" type="ORF">A3C88_01800</name>
</gene>
<evidence type="ECO:0000313" key="2">
    <source>
        <dbReference type="Proteomes" id="UP000178117"/>
    </source>
</evidence>
<comment type="caution">
    <text evidence="1">The sequence shown here is derived from an EMBL/GenBank/DDBJ whole genome shotgun (WGS) entry which is preliminary data.</text>
</comment>
<sequence length="97" mass="10795">MDNINQLLNQLFNPLERESIESDVALSVGGIIVEKIRAVLGPDHDSFLDMLAHEKVDEAKQLLILKGIDLRQIFKEAIIKSGDVLAKSISEKVDTLQ</sequence>
<evidence type="ECO:0000313" key="1">
    <source>
        <dbReference type="EMBL" id="OGN17272.1"/>
    </source>
</evidence>
<dbReference type="AlphaFoldDB" id="A0A1F8FW45"/>
<name>A0A1F8FW45_9BACT</name>
<protein>
    <submittedName>
        <fullName evidence="1">Uncharacterized protein</fullName>
    </submittedName>
</protein>
<accession>A0A1F8FW45</accession>